<dbReference type="PANTHER" id="PTHR46889:SF5">
    <property type="entry name" value="INTEGRASE PROTEIN"/>
    <property type="match status" value="1"/>
</dbReference>
<dbReference type="EMBL" id="CP019698">
    <property type="protein sequence ID" value="AQS58432.1"/>
    <property type="molecule type" value="Genomic_DNA"/>
</dbReference>
<proteinExistence type="predicted"/>
<organism evidence="4 7">
    <name type="scientific">Desulforamulus ferrireducens</name>
    <dbReference type="NCBI Taxonomy" id="1833852"/>
    <lineage>
        <taxon>Bacteria</taxon>
        <taxon>Bacillati</taxon>
        <taxon>Bacillota</taxon>
        <taxon>Clostridia</taxon>
        <taxon>Eubacteriales</taxon>
        <taxon>Peptococcaceae</taxon>
        <taxon>Desulforamulus</taxon>
    </lineage>
</organism>
<dbReference type="KEGG" id="dfg:B0537_04600"/>
<dbReference type="KEGG" id="dfg:B0537_11645"/>
<dbReference type="InterPro" id="IPR012337">
    <property type="entry name" value="RNaseH-like_sf"/>
</dbReference>
<dbReference type="Pfam" id="PF00665">
    <property type="entry name" value="rve"/>
    <property type="match status" value="1"/>
</dbReference>
<dbReference type="InterPro" id="IPR036397">
    <property type="entry name" value="RNaseH_sf"/>
</dbReference>
<sequence length="309" mass="36707">MADNWIARGYAKAFVLDTLEISESTYYHRKKKGQVPQNPRTNQGGRPIPGYSWTKDQRRVSDLEIKEWLLELISGDESVYGYRKLTTCLRRKHQLAINKKKVYRLCKELDILSPQRRVSISHPRRIAINRKVSAPNQLWEIDIKYGYIQGEDRFFYFMGILDIYDRILIDYHIGLSCEGKHAAQLIQRALWKRKLLDKEQRPVIRTDNGPQFISHVFEDACETYKIEHERIPPKTPNKNAHIESFHSILERECFSRHEFRSYQEAYKKVREFMEFYNQSRIHGSLYDLSPFEFNQQMTAGEIKPFVVKV</sequence>
<dbReference type="GO" id="GO:0003676">
    <property type="term" value="F:nucleic acid binding"/>
    <property type="evidence" value="ECO:0007669"/>
    <property type="project" value="InterPro"/>
</dbReference>
<dbReference type="GO" id="GO:0015074">
    <property type="term" value="P:DNA integration"/>
    <property type="evidence" value="ECO:0007669"/>
    <property type="project" value="InterPro"/>
</dbReference>
<dbReference type="Pfam" id="PF13333">
    <property type="entry name" value="rve_2"/>
    <property type="match status" value="1"/>
</dbReference>
<evidence type="ECO:0000313" key="4">
    <source>
        <dbReference type="EMBL" id="AQS58432.1"/>
    </source>
</evidence>
<dbReference type="EMBL" id="CP019698">
    <property type="protein sequence ID" value="AQS58448.1"/>
    <property type="molecule type" value="Genomic_DNA"/>
</dbReference>
<dbReference type="Pfam" id="PF13276">
    <property type="entry name" value="HTH_21"/>
    <property type="match status" value="1"/>
</dbReference>
<protein>
    <submittedName>
        <fullName evidence="4">Transposase</fullName>
    </submittedName>
</protein>
<dbReference type="PANTHER" id="PTHR46889">
    <property type="entry name" value="TRANSPOSASE INSF FOR INSERTION SEQUENCE IS3B-RELATED"/>
    <property type="match status" value="1"/>
</dbReference>
<gene>
    <name evidence="4" type="ORF">B0537_04600</name>
    <name evidence="5" type="ORF">B0537_04720</name>
    <name evidence="6" type="ORF">B0537_11645</name>
</gene>
<accession>A0A1S6IUI3</accession>
<dbReference type="PROSITE" id="PS50994">
    <property type="entry name" value="INTEGRASE"/>
    <property type="match status" value="1"/>
</dbReference>
<feature type="domain" description="Integrase catalytic" evidence="3">
    <location>
        <begin position="131"/>
        <end position="298"/>
    </location>
</feature>
<evidence type="ECO:0000313" key="6">
    <source>
        <dbReference type="EMBL" id="AQS59673.1"/>
    </source>
</evidence>
<dbReference type="NCBIfam" id="NF033516">
    <property type="entry name" value="transpos_IS3"/>
    <property type="match status" value="1"/>
</dbReference>
<evidence type="ECO:0000313" key="7">
    <source>
        <dbReference type="Proteomes" id="UP000189464"/>
    </source>
</evidence>
<dbReference type="InterPro" id="IPR050900">
    <property type="entry name" value="Transposase_IS3/IS150/IS904"/>
</dbReference>
<dbReference type="KEGG" id="dfg:B0537_04720"/>
<dbReference type="InterPro" id="IPR001584">
    <property type="entry name" value="Integrase_cat-core"/>
</dbReference>
<reference evidence="4 7" key="1">
    <citation type="journal article" date="2016" name="Int. J. Syst. Evol. Microbiol.">
        <title>Desulfotomaculum ferrireducens sp. nov., a moderately thermophilic sulfate-reducing and dissimilatory Fe(III)-reducing bacterium isolated from compost.</title>
        <authorList>
            <person name="Yang G."/>
            <person name="Guo J."/>
            <person name="Zhuang L."/>
            <person name="Yuan Y."/>
            <person name="Zhou S."/>
        </authorList>
    </citation>
    <scope>NUCLEOTIDE SEQUENCE [LARGE SCALE GENOMIC DNA]</scope>
    <source>
        <strain evidence="4 7">GSS09</strain>
    </source>
</reference>
<evidence type="ECO:0000256" key="1">
    <source>
        <dbReference type="ARBA" id="ARBA00002286"/>
    </source>
</evidence>
<dbReference type="Gene3D" id="3.30.420.10">
    <property type="entry name" value="Ribonuclease H-like superfamily/Ribonuclease H"/>
    <property type="match status" value="1"/>
</dbReference>
<reference evidence="4" key="2">
    <citation type="submission" date="2017-02" db="EMBL/GenBank/DDBJ databases">
        <authorList>
            <person name="Peterson S.W."/>
        </authorList>
    </citation>
    <scope>NUCLEOTIDE SEQUENCE</scope>
    <source>
        <strain evidence="4">GSS09</strain>
    </source>
</reference>
<feature type="region of interest" description="Disordered" evidence="2">
    <location>
        <begin position="29"/>
        <end position="51"/>
    </location>
</feature>
<dbReference type="InterPro" id="IPR048020">
    <property type="entry name" value="Transpos_IS3"/>
</dbReference>
<dbReference type="InterPro" id="IPR025948">
    <property type="entry name" value="HTH-like_dom"/>
</dbReference>
<evidence type="ECO:0000259" key="3">
    <source>
        <dbReference type="PROSITE" id="PS50994"/>
    </source>
</evidence>
<dbReference type="SUPFAM" id="SSF53098">
    <property type="entry name" value="Ribonuclease H-like"/>
    <property type="match status" value="1"/>
</dbReference>
<evidence type="ECO:0000256" key="2">
    <source>
        <dbReference type="SAM" id="MobiDB-lite"/>
    </source>
</evidence>
<dbReference type="Proteomes" id="UP000189464">
    <property type="component" value="Chromosome"/>
</dbReference>
<keyword evidence="7" id="KW-1185">Reference proteome</keyword>
<dbReference type="AlphaFoldDB" id="A0A1S6IUI3"/>
<dbReference type="STRING" id="1833852.B0537_04600"/>
<comment type="function">
    <text evidence="1">Involved in the transposition of the insertion sequence.</text>
</comment>
<dbReference type="EMBL" id="CP019698">
    <property type="protein sequence ID" value="AQS59673.1"/>
    <property type="molecule type" value="Genomic_DNA"/>
</dbReference>
<feature type="compositionally biased region" description="Polar residues" evidence="2">
    <location>
        <begin position="35"/>
        <end position="44"/>
    </location>
</feature>
<name>A0A1S6IUI3_9FIRM</name>
<evidence type="ECO:0000313" key="5">
    <source>
        <dbReference type="EMBL" id="AQS58448.1"/>
    </source>
</evidence>